<reference evidence="1" key="1">
    <citation type="journal article" date="2014" name="Front. Microbiol.">
        <title>High frequency of phylogenetically diverse reductive dehalogenase-homologous genes in deep subseafloor sedimentary metagenomes.</title>
        <authorList>
            <person name="Kawai M."/>
            <person name="Futagami T."/>
            <person name="Toyoda A."/>
            <person name="Takaki Y."/>
            <person name="Nishi S."/>
            <person name="Hori S."/>
            <person name="Arai W."/>
            <person name="Tsubouchi T."/>
            <person name="Morono Y."/>
            <person name="Uchiyama I."/>
            <person name="Ito T."/>
            <person name="Fujiyama A."/>
            <person name="Inagaki F."/>
            <person name="Takami H."/>
        </authorList>
    </citation>
    <scope>NUCLEOTIDE SEQUENCE</scope>
    <source>
        <strain evidence="1">Expedition CK06-06</strain>
    </source>
</reference>
<feature type="non-terminal residue" evidence="1">
    <location>
        <position position="32"/>
    </location>
</feature>
<dbReference type="AlphaFoldDB" id="X1EKL5"/>
<comment type="caution">
    <text evidence="1">The sequence shown here is derived from an EMBL/GenBank/DDBJ whole genome shotgun (WGS) entry which is preliminary data.</text>
</comment>
<name>X1EKL5_9ZZZZ</name>
<gene>
    <name evidence="1" type="ORF">S03H2_01536</name>
</gene>
<dbReference type="EMBL" id="BARU01000457">
    <property type="protein sequence ID" value="GAH20895.1"/>
    <property type="molecule type" value="Genomic_DNA"/>
</dbReference>
<accession>X1EKL5</accession>
<proteinExistence type="predicted"/>
<evidence type="ECO:0000313" key="1">
    <source>
        <dbReference type="EMBL" id="GAH20895.1"/>
    </source>
</evidence>
<sequence>MFYHQLLNLQYQKELAEDTGLRGGVFKHHTDI</sequence>
<protein>
    <submittedName>
        <fullName evidence="1">Uncharacterized protein</fullName>
    </submittedName>
</protein>
<organism evidence="1">
    <name type="scientific">marine sediment metagenome</name>
    <dbReference type="NCBI Taxonomy" id="412755"/>
    <lineage>
        <taxon>unclassified sequences</taxon>
        <taxon>metagenomes</taxon>
        <taxon>ecological metagenomes</taxon>
    </lineage>
</organism>